<dbReference type="Proteomes" id="UP000199017">
    <property type="component" value="Unassembled WGS sequence"/>
</dbReference>
<dbReference type="InterPro" id="IPR023365">
    <property type="entry name" value="Sortase_dom-sf"/>
</dbReference>
<dbReference type="RefSeq" id="WP_091586056.1">
    <property type="nucleotide sequence ID" value="NZ_FNDU01000008.1"/>
</dbReference>
<evidence type="ECO:0000256" key="1">
    <source>
        <dbReference type="ARBA" id="ARBA00022801"/>
    </source>
</evidence>
<gene>
    <name evidence="4" type="ORF">SAMN05216352_108156</name>
</gene>
<dbReference type="InterPro" id="IPR005754">
    <property type="entry name" value="Sortase"/>
</dbReference>
<proteinExistence type="predicted"/>
<evidence type="ECO:0000313" key="4">
    <source>
        <dbReference type="EMBL" id="SDI50711.1"/>
    </source>
</evidence>
<keyword evidence="5" id="KW-1185">Reference proteome</keyword>
<evidence type="ECO:0000256" key="2">
    <source>
        <dbReference type="PIRSR" id="PIRSR605754-1"/>
    </source>
</evidence>
<reference evidence="4 5" key="1">
    <citation type="submission" date="2016-10" db="EMBL/GenBank/DDBJ databases">
        <authorList>
            <person name="de Groot N.N."/>
        </authorList>
    </citation>
    <scope>NUCLEOTIDE SEQUENCE [LARGE SCALE GENOMIC DNA]</scope>
    <source>
        <strain evidence="5">P4B,CCM 7963,CECT 7998,DSM 25260,IBRC-M 10614,KCTC 13821</strain>
    </source>
</reference>
<dbReference type="EMBL" id="FNDU01000008">
    <property type="protein sequence ID" value="SDI50711.1"/>
    <property type="molecule type" value="Genomic_DNA"/>
</dbReference>
<name>A0A1G8L533_9BACI</name>
<dbReference type="Pfam" id="PF04203">
    <property type="entry name" value="Sortase"/>
    <property type="match status" value="1"/>
</dbReference>
<dbReference type="NCBIfam" id="TIGR01076">
    <property type="entry name" value="sortase_fam"/>
    <property type="match status" value="1"/>
</dbReference>
<dbReference type="GO" id="GO:0016787">
    <property type="term" value="F:hydrolase activity"/>
    <property type="evidence" value="ECO:0007669"/>
    <property type="project" value="UniProtKB-KW"/>
</dbReference>
<feature type="active site" description="Acyl-thioester intermediate" evidence="2">
    <location>
        <position position="202"/>
    </location>
</feature>
<dbReference type="Gene3D" id="2.40.260.10">
    <property type="entry name" value="Sortase"/>
    <property type="match status" value="1"/>
</dbReference>
<keyword evidence="1" id="KW-0378">Hydrolase</keyword>
<dbReference type="SUPFAM" id="SSF63817">
    <property type="entry name" value="Sortase"/>
    <property type="match status" value="1"/>
</dbReference>
<feature type="region of interest" description="Disordered" evidence="3">
    <location>
        <begin position="63"/>
        <end position="92"/>
    </location>
</feature>
<accession>A0A1G8L533</accession>
<feature type="compositionally biased region" description="Acidic residues" evidence="3">
    <location>
        <begin position="66"/>
        <end position="80"/>
    </location>
</feature>
<sequence length="220" mass="24553">MKTAAVIIFLAGVFVFLYPEIEEYTTDSEQKQLMDDWDKEQIAPSEIDVNNDVKERYMELNNIFDRDEENPAVEDESDESSDQKNHSRPSTIGVLRIPAIDAELPVVEGATEENLRTAAGHLEGTALLGKKGNSAIAAHRSHTHGRMFNRLDEVEDGDDIVIEDETGEKTYSVFNKTVVSPNDTSVLTQDTDGEAIVTLITCTPMKNPTHRLIVQGKYKE</sequence>
<dbReference type="CDD" id="cd06166">
    <property type="entry name" value="Sortase_D_2"/>
    <property type="match status" value="1"/>
</dbReference>
<feature type="active site" description="Proton donor/acceptor" evidence="2">
    <location>
        <position position="139"/>
    </location>
</feature>
<protein>
    <submittedName>
        <fullName evidence="4">Sortase A</fullName>
    </submittedName>
</protein>
<dbReference type="OrthoDB" id="154054at2"/>
<evidence type="ECO:0000313" key="5">
    <source>
        <dbReference type="Proteomes" id="UP000199017"/>
    </source>
</evidence>
<dbReference type="InterPro" id="IPR042000">
    <property type="entry name" value="Sortase_D_2"/>
</dbReference>
<organism evidence="4 5">
    <name type="scientific">Alteribacillus bidgolensis</name>
    <dbReference type="NCBI Taxonomy" id="930129"/>
    <lineage>
        <taxon>Bacteria</taxon>
        <taxon>Bacillati</taxon>
        <taxon>Bacillota</taxon>
        <taxon>Bacilli</taxon>
        <taxon>Bacillales</taxon>
        <taxon>Bacillaceae</taxon>
        <taxon>Alteribacillus</taxon>
    </lineage>
</organism>
<evidence type="ECO:0000256" key="3">
    <source>
        <dbReference type="SAM" id="MobiDB-lite"/>
    </source>
</evidence>
<dbReference type="AlphaFoldDB" id="A0A1G8L533"/>
<dbReference type="STRING" id="930129.SAMN05216352_108156"/>